<comment type="similarity">
    <text evidence="3">Belongs to the UbiA prenyltransferase family.</text>
</comment>
<dbReference type="RefSeq" id="WP_119988390.1">
    <property type="nucleotide sequence ID" value="NZ_CP032489.1"/>
</dbReference>
<dbReference type="Proteomes" id="UP000266118">
    <property type="component" value="Chromosome"/>
</dbReference>
<comment type="cofactor">
    <cofactor evidence="1">
        <name>Mg(2+)</name>
        <dbReference type="ChEBI" id="CHEBI:18420"/>
    </cofactor>
</comment>
<dbReference type="Gene3D" id="1.10.357.140">
    <property type="entry name" value="UbiA prenyltransferase"/>
    <property type="match status" value="1"/>
</dbReference>
<evidence type="ECO:0000313" key="13">
    <source>
        <dbReference type="EMBL" id="AYD48129.1"/>
    </source>
</evidence>
<keyword evidence="5" id="KW-0997">Cell inner membrane</keyword>
<evidence type="ECO:0000313" key="14">
    <source>
        <dbReference type="Proteomes" id="UP000266118"/>
    </source>
</evidence>
<dbReference type="AlphaFoldDB" id="A0A386HR55"/>
<feature type="transmembrane region" description="Helical" evidence="12">
    <location>
        <begin position="267"/>
        <end position="290"/>
    </location>
</feature>
<name>A0A386HR55_9BACT</name>
<evidence type="ECO:0000256" key="5">
    <source>
        <dbReference type="ARBA" id="ARBA00022519"/>
    </source>
</evidence>
<dbReference type="PANTHER" id="PTHR11048">
    <property type="entry name" value="PRENYLTRANSFERASES"/>
    <property type="match status" value="1"/>
</dbReference>
<dbReference type="GO" id="GO:0006744">
    <property type="term" value="P:ubiquinone biosynthetic process"/>
    <property type="evidence" value="ECO:0007669"/>
    <property type="project" value="UniProtKB-KW"/>
</dbReference>
<feature type="transmembrane region" description="Helical" evidence="12">
    <location>
        <begin position="209"/>
        <end position="231"/>
    </location>
</feature>
<accession>A0A386HR55</accession>
<feature type="transmembrane region" description="Helical" evidence="12">
    <location>
        <begin position="113"/>
        <end position="133"/>
    </location>
</feature>
<evidence type="ECO:0000256" key="9">
    <source>
        <dbReference type="ARBA" id="ARBA00022989"/>
    </source>
</evidence>
<feature type="transmembrane region" description="Helical" evidence="12">
    <location>
        <begin position="49"/>
        <end position="69"/>
    </location>
</feature>
<keyword evidence="9 12" id="KW-1133">Transmembrane helix</keyword>
<dbReference type="GO" id="GO:0008412">
    <property type="term" value="F:4-hydroxybenzoate polyprenyltransferase activity"/>
    <property type="evidence" value="ECO:0007669"/>
    <property type="project" value="UniProtKB-EC"/>
</dbReference>
<feature type="transmembrane region" description="Helical" evidence="12">
    <location>
        <begin position="140"/>
        <end position="160"/>
    </location>
</feature>
<keyword evidence="6 13" id="KW-0808">Transferase</keyword>
<dbReference type="InterPro" id="IPR044878">
    <property type="entry name" value="UbiA_sf"/>
</dbReference>
<dbReference type="Gene3D" id="1.20.120.1780">
    <property type="entry name" value="UbiA prenyltransferase"/>
    <property type="match status" value="1"/>
</dbReference>
<feature type="transmembrane region" description="Helical" evidence="12">
    <location>
        <begin position="166"/>
        <end position="188"/>
    </location>
</feature>
<evidence type="ECO:0000256" key="3">
    <source>
        <dbReference type="ARBA" id="ARBA00005985"/>
    </source>
</evidence>
<feature type="transmembrane region" description="Helical" evidence="12">
    <location>
        <begin position="7"/>
        <end position="29"/>
    </location>
</feature>
<evidence type="ECO:0000256" key="8">
    <source>
        <dbReference type="ARBA" id="ARBA00022692"/>
    </source>
</evidence>
<feature type="transmembrane region" description="Helical" evidence="12">
    <location>
        <begin position="237"/>
        <end position="255"/>
    </location>
</feature>
<comment type="subcellular location">
    <subcellularLocation>
        <location evidence="2">Membrane</location>
        <topology evidence="2">Multi-pass membrane protein</topology>
    </subcellularLocation>
</comment>
<evidence type="ECO:0000256" key="10">
    <source>
        <dbReference type="ARBA" id="ARBA00023136"/>
    </source>
</evidence>
<dbReference type="Pfam" id="PF01040">
    <property type="entry name" value="UbiA"/>
    <property type="match status" value="1"/>
</dbReference>
<dbReference type="InterPro" id="IPR000537">
    <property type="entry name" value="UbiA_prenyltransferase"/>
</dbReference>
<dbReference type="FunFam" id="1.10.357.140:FF:000008">
    <property type="entry name" value="4-hydroxybenzoate octaprenyltransferase"/>
    <property type="match status" value="1"/>
</dbReference>
<evidence type="ECO:0000256" key="6">
    <source>
        <dbReference type="ARBA" id="ARBA00022679"/>
    </source>
</evidence>
<keyword evidence="4" id="KW-1003">Cell membrane</keyword>
<dbReference type="KEGG" id="ark:D6B99_11300"/>
<sequence length="291" mass="32101">MSTIKKYLSLVKFAHTIFALPFAMIGFALGVKAVYQQHIVVGEIVLKLLLVLVCMVSARSAAMAFNRYLDRHFDAKNPRTAIREIPRGIISPGSALRFTIINCVIFIIATYFINSLCFVLSPVALFVILFYSYTKRFTALCHLVLGLGLSLAPIGAYLAVTGVFNLLPILFSIAVITWVSGFDIIYAMQDVDFDNSEKLHSIPTFLGKTNALHTSEFLHLISAASVVFAGVYGHFGFLYWLGIAVFMGMLVYQHLLVRPNDLSKVDIAFMTANGIASIVFGILVIADVIIF</sequence>
<gene>
    <name evidence="13" type="ORF">D6B99_11300</name>
</gene>
<evidence type="ECO:0000256" key="1">
    <source>
        <dbReference type="ARBA" id="ARBA00001946"/>
    </source>
</evidence>
<dbReference type="EMBL" id="CP032489">
    <property type="protein sequence ID" value="AYD48129.1"/>
    <property type="molecule type" value="Genomic_DNA"/>
</dbReference>
<dbReference type="PANTHER" id="PTHR11048:SF28">
    <property type="entry name" value="4-HYDROXYBENZOATE POLYPRENYLTRANSFERASE, MITOCHONDRIAL"/>
    <property type="match status" value="1"/>
</dbReference>
<dbReference type="EC" id="2.5.1.39" evidence="11"/>
<keyword evidence="7" id="KW-0831">Ubiquinone biosynthesis</keyword>
<evidence type="ECO:0000256" key="7">
    <source>
        <dbReference type="ARBA" id="ARBA00022688"/>
    </source>
</evidence>
<dbReference type="InterPro" id="IPR039653">
    <property type="entry name" value="Prenyltransferase"/>
</dbReference>
<dbReference type="CDD" id="cd13959">
    <property type="entry name" value="PT_UbiA_COQ2"/>
    <property type="match status" value="1"/>
</dbReference>
<protein>
    <recommendedName>
        <fullName evidence="11">4-hydroxybenzoate polyprenyltransferase</fullName>
        <ecNumber evidence="11">2.5.1.39</ecNumber>
    </recommendedName>
</protein>
<evidence type="ECO:0000256" key="11">
    <source>
        <dbReference type="ARBA" id="ARBA00034524"/>
    </source>
</evidence>
<proteinExistence type="inferred from homology"/>
<keyword evidence="10 12" id="KW-0472">Membrane</keyword>
<dbReference type="FunFam" id="1.20.120.1780:FF:000001">
    <property type="entry name" value="4-hydroxybenzoate octaprenyltransferase"/>
    <property type="match status" value="1"/>
</dbReference>
<keyword evidence="14" id="KW-1185">Reference proteome</keyword>
<evidence type="ECO:0000256" key="12">
    <source>
        <dbReference type="SAM" id="Phobius"/>
    </source>
</evidence>
<evidence type="ECO:0000256" key="2">
    <source>
        <dbReference type="ARBA" id="ARBA00004141"/>
    </source>
</evidence>
<organism evidence="13 14">
    <name type="scientific">Arachidicoccus soli</name>
    <dbReference type="NCBI Taxonomy" id="2341117"/>
    <lineage>
        <taxon>Bacteria</taxon>
        <taxon>Pseudomonadati</taxon>
        <taxon>Bacteroidota</taxon>
        <taxon>Chitinophagia</taxon>
        <taxon>Chitinophagales</taxon>
        <taxon>Chitinophagaceae</taxon>
        <taxon>Arachidicoccus</taxon>
    </lineage>
</organism>
<keyword evidence="8 12" id="KW-0812">Transmembrane</keyword>
<dbReference type="GO" id="GO:0005886">
    <property type="term" value="C:plasma membrane"/>
    <property type="evidence" value="ECO:0007669"/>
    <property type="project" value="TreeGrafter"/>
</dbReference>
<dbReference type="OrthoDB" id="9782418at2"/>
<dbReference type="NCBIfam" id="TIGR01475">
    <property type="entry name" value="ubiA_other"/>
    <property type="match status" value="1"/>
</dbReference>
<reference evidence="13 14" key="1">
    <citation type="submission" date="2018-09" db="EMBL/GenBank/DDBJ databases">
        <title>Arachidicoccus sp. nov., a bacterium isolated from soil.</title>
        <authorList>
            <person name="Weon H.-Y."/>
            <person name="Kwon S.-W."/>
            <person name="Lee S.A."/>
        </authorList>
    </citation>
    <scope>NUCLEOTIDE SEQUENCE [LARGE SCALE GENOMIC DNA]</scope>
    <source>
        <strain evidence="13 14">KIS59-12</strain>
    </source>
</reference>
<dbReference type="InterPro" id="IPR006371">
    <property type="entry name" value="Polyprenyltransferase_UbiA-li"/>
</dbReference>
<evidence type="ECO:0000256" key="4">
    <source>
        <dbReference type="ARBA" id="ARBA00022475"/>
    </source>
</evidence>